<evidence type="ECO:0000313" key="2">
    <source>
        <dbReference type="Proteomes" id="UP001231649"/>
    </source>
</evidence>
<proteinExistence type="predicted"/>
<reference evidence="1" key="1">
    <citation type="submission" date="2023-03" db="EMBL/GenBank/DDBJ databases">
        <title>Chromosome-level genomes of two armyworms, Mythimna separata and Mythimna loreyi, provide insights into the biosynthesis and reception of sex pheromones.</title>
        <authorList>
            <person name="Zhao H."/>
        </authorList>
    </citation>
    <scope>NUCLEOTIDE SEQUENCE</scope>
    <source>
        <strain evidence="1">BeijingLab</strain>
    </source>
</reference>
<dbReference type="Proteomes" id="UP001231649">
    <property type="component" value="Chromosome 10"/>
</dbReference>
<gene>
    <name evidence="1" type="ORF">PYW08_001074</name>
</gene>
<evidence type="ECO:0000313" key="1">
    <source>
        <dbReference type="EMBL" id="KAJ8729493.1"/>
    </source>
</evidence>
<accession>A0ACC2QZV1</accession>
<keyword evidence="2" id="KW-1185">Reference proteome</keyword>
<name>A0ACC2QZV1_9NEOP</name>
<organism evidence="1 2">
    <name type="scientific">Mythimna loreyi</name>
    <dbReference type="NCBI Taxonomy" id="667449"/>
    <lineage>
        <taxon>Eukaryota</taxon>
        <taxon>Metazoa</taxon>
        <taxon>Ecdysozoa</taxon>
        <taxon>Arthropoda</taxon>
        <taxon>Hexapoda</taxon>
        <taxon>Insecta</taxon>
        <taxon>Pterygota</taxon>
        <taxon>Neoptera</taxon>
        <taxon>Endopterygota</taxon>
        <taxon>Lepidoptera</taxon>
        <taxon>Glossata</taxon>
        <taxon>Ditrysia</taxon>
        <taxon>Noctuoidea</taxon>
        <taxon>Noctuidae</taxon>
        <taxon>Noctuinae</taxon>
        <taxon>Hadenini</taxon>
        <taxon>Mythimna</taxon>
    </lineage>
</organism>
<comment type="caution">
    <text evidence="1">The sequence shown here is derived from an EMBL/GenBank/DDBJ whole genome shotgun (WGS) entry which is preliminary data.</text>
</comment>
<dbReference type="EMBL" id="CM056786">
    <property type="protein sequence ID" value="KAJ8729493.1"/>
    <property type="molecule type" value="Genomic_DNA"/>
</dbReference>
<protein>
    <submittedName>
        <fullName evidence="1">Uncharacterized protein</fullName>
    </submittedName>
</protein>
<sequence>MFRKLEWEHLGLNINGVRLSHLRFADDLVLLEEDPKKLEYMVQTLVSVSREVGLEINLAKTKMMTNSTQVEITNSEQKFEYVNEYVYLGQIISPDDQMSKEIDKRIATGWKKYWALKEVMKSKVLSIKIKKKTFDTCILPCITYGCETWALTKQHRDKLARCQKGMERSMLGLKLKDRVRSADIRQKTNLTDILARIDQLKWRWTGHMLRCKKEKWSKQVTVWYPRDRIRTRGRKVRRWEDDLKLTVGVHWIRVSADRKHWKELEEAFAVRHTETRDIL</sequence>